<dbReference type="EMBL" id="PZQS01000003">
    <property type="protein sequence ID" value="PVD33229.1"/>
    <property type="molecule type" value="Genomic_DNA"/>
</dbReference>
<accession>A0A2T7PII9</accession>
<dbReference type="OrthoDB" id="3200163at2759"/>
<dbReference type="Gene3D" id="3.40.50.1820">
    <property type="entry name" value="alpha/beta hydrolase"/>
    <property type="match status" value="1"/>
</dbReference>
<keyword evidence="4" id="KW-1185">Reference proteome</keyword>
<sequence length="620" mass="68269">MHERCLYLNIYRPAYNLPAGTSFPSCSSSTAEILSPEVAQLRCMTDPSWPGTGGVLVVTINYRLGAFGFLPIFNDYDDVIGNFGLRDQQVALRWVHSNIAFFDGDQDKVTLLGADAGCQSVGLHLASPVSNALFHAAILHSCPFTQPFRDKNESRRLVQEFASALGCPANDVSCYRRKSVNDILQAQAAVDDAISRQSPSLWMFQVWGPVIDHSLVHEPSLLGELLYVSSRGGQGVKPALLGVVQEEGATSVYRRYPLPVSSEYFHRLLEVSVRENWQELVEGAAPPYRPEVSTDARQEMVRFFDDFVFVCPARSLVNNLTTGDAMLGNVWMYRFEPQITWSPGGSSWPPGGETYCQNVTCHGLDLLYLFNPPAVPVTLRGSIQELSKVMALYWTSFARYGDPNRAPPAGPASVTSSLTRSSLVPGRQGPQQQQFSFPPFSTRTGMILPSRLHLGQASGSFLTPAGSSSSSSLKQGQSGLQTSRFGSLATPNTLGSLATPIHTWFLGNTKHTWFLAVAELIRRLPTPGSVQLFSAAASAEDQCRKHNLIHTNTTCTSHRQHRLLAQLHDEGNLRRTGGQGHHGADPTKGHSRAFHLRYKVPPLGQTWTQVNSCRYRRLQI</sequence>
<feature type="compositionally biased region" description="Low complexity" evidence="1">
    <location>
        <begin position="463"/>
        <end position="483"/>
    </location>
</feature>
<evidence type="ECO:0000256" key="1">
    <source>
        <dbReference type="SAM" id="MobiDB-lite"/>
    </source>
</evidence>
<organism evidence="3 4">
    <name type="scientific">Pomacea canaliculata</name>
    <name type="common">Golden apple snail</name>
    <dbReference type="NCBI Taxonomy" id="400727"/>
    <lineage>
        <taxon>Eukaryota</taxon>
        <taxon>Metazoa</taxon>
        <taxon>Spiralia</taxon>
        <taxon>Lophotrochozoa</taxon>
        <taxon>Mollusca</taxon>
        <taxon>Gastropoda</taxon>
        <taxon>Caenogastropoda</taxon>
        <taxon>Architaenioglossa</taxon>
        <taxon>Ampullarioidea</taxon>
        <taxon>Ampullariidae</taxon>
        <taxon>Pomacea</taxon>
    </lineage>
</organism>
<feature type="region of interest" description="Disordered" evidence="1">
    <location>
        <begin position="463"/>
        <end position="485"/>
    </location>
</feature>
<dbReference type="PANTHER" id="PTHR45570">
    <property type="entry name" value="CARBOXYLIC ESTER HYDROLASE"/>
    <property type="match status" value="1"/>
</dbReference>
<feature type="compositionally biased region" description="Low complexity" evidence="1">
    <location>
        <begin position="413"/>
        <end position="437"/>
    </location>
</feature>
<evidence type="ECO:0000259" key="2">
    <source>
        <dbReference type="Pfam" id="PF00135"/>
    </source>
</evidence>
<dbReference type="SUPFAM" id="SSF53474">
    <property type="entry name" value="alpha/beta-Hydrolases"/>
    <property type="match status" value="1"/>
</dbReference>
<proteinExistence type="predicted"/>
<feature type="region of interest" description="Disordered" evidence="1">
    <location>
        <begin position="405"/>
        <end position="437"/>
    </location>
</feature>
<reference evidence="3 4" key="1">
    <citation type="submission" date="2018-04" db="EMBL/GenBank/DDBJ databases">
        <title>The genome of golden apple snail Pomacea canaliculata provides insight into stress tolerance and invasive adaptation.</title>
        <authorList>
            <person name="Liu C."/>
            <person name="Liu B."/>
            <person name="Ren Y."/>
            <person name="Zhang Y."/>
            <person name="Wang H."/>
            <person name="Li S."/>
            <person name="Jiang F."/>
            <person name="Yin L."/>
            <person name="Zhang G."/>
            <person name="Qian W."/>
            <person name="Fan W."/>
        </authorList>
    </citation>
    <scope>NUCLEOTIDE SEQUENCE [LARGE SCALE GENOMIC DNA]</scope>
    <source>
        <strain evidence="3">SZHN2017</strain>
        <tissue evidence="3">Muscle</tissue>
    </source>
</reference>
<dbReference type="Pfam" id="PF00135">
    <property type="entry name" value="COesterase"/>
    <property type="match status" value="1"/>
</dbReference>
<dbReference type="STRING" id="400727.A0A2T7PII9"/>
<feature type="domain" description="Carboxylesterase type B" evidence="2">
    <location>
        <begin position="2"/>
        <end position="405"/>
    </location>
</feature>
<dbReference type="InterPro" id="IPR029058">
    <property type="entry name" value="AB_hydrolase_fold"/>
</dbReference>
<dbReference type="Proteomes" id="UP000245119">
    <property type="component" value="Linkage Group LG3"/>
</dbReference>
<name>A0A2T7PII9_POMCA</name>
<evidence type="ECO:0000313" key="3">
    <source>
        <dbReference type="EMBL" id="PVD33229.1"/>
    </source>
</evidence>
<dbReference type="PANTHER" id="PTHR45570:SF2">
    <property type="entry name" value="ACETYLCHOLINESTERASE 1-LIKE"/>
    <property type="match status" value="1"/>
</dbReference>
<dbReference type="AlphaFoldDB" id="A0A2T7PII9"/>
<gene>
    <name evidence="3" type="ORF">C0Q70_04480</name>
</gene>
<comment type="caution">
    <text evidence="3">The sequence shown here is derived from an EMBL/GenBank/DDBJ whole genome shotgun (WGS) entry which is preliminary data.</text>
</comment>
<dbReference type="InterPro" id="IPR002018">
    <property type="entry name" value="CarbesteraseB"/>
</dbReference>
<evidence type="ECO:0000313" key="4">
    <source>
        <dbReference type="Proteomes" id="UP000245119"/>
    </source>
</evidence>
<protein>
    <recommendedName>
        <fullName evidence="2">Carboxylesterase type B domain-containing protein</fullName>
    </recommendedName>
</protein>